<accession>A0A1G6S6H7</accession>
<protein>
    <submittedName>
        <fullName evidence="2">Uncharacterized protein</fullName>
    </submittedName>
</protein>
<reference evidence="3" key="1">
    <citation type="submission" date="2016-10" db="EMBL/GenBank/DDBJ databases">
        <authorList>
            <person name="Varghese N."/>
            <person name="Submissions S."/>
        </authorList>
    </citation>
    <scope>NUCLEOTIDE SEQUENCE [LARGE SCALE GENOMIC DNA]</scope>
    <source>
        <strain evidence="3">DSM 18609</strain>
    </source>
</reference>
<dbReference type="RefSeq" id="WP_167356590.1">
    <property type="nucleotide sequence ID" value="NZ_FMZH01000004.1"/>
</dbReference>
<name>A0A1G6S6H7_9SPHI</name>
<evidence type="ECO:0000313" key="3">
    <source>
        <dbReference type="Proteomes" id="UP000199455"/>
    </source>
</evidence>
<gene>
    <name evidence="2" type="ORF">SAMN04488024_104152</name>
</gene>
<feature type="chain" id="PRO_5011758138" evidence="1">
    <location>
        <begin position="21"/>
        <end position="51"/>
    </location>
</feature>
<sequence length="51" mass="5630">MKKHLSLALILGLSATAAVAQDGTAGWWATNHWSNRHPEFISGSLVEKEWL</sequence>
<keyword evidence="1" id="KW-0732">Signal</keyword>
<evidence type="ECO:0000313" key="2">
    <source>
        <dbReference type="EMBL" id="SDD11786.1"/>
    </source>
</evidence>
<dbReference type="EMBL" id="FMZH01000004">
    <property type="protein sequence ID" value="SDD11786.1"/>
    <property type="molecule type" value="Genomic_DNA"/>
</dbReference>
<evidence type="ECO:0000256" key="1">
    <source>
        <dbReference type="SAM" id="SignalP"/>
    </source>
</evidence>
<dbReference type="STRING" id="390242.SAMN04488024_104152"/>
<keyword evidence="3" id="KW-1185">Reference proteome</keyword>
<organism evidence="2 3">
    <name type="scientific">Pedobacter soli</name>
    <dbReference type="NCBI Taxonomy" id="390242"/>
    <lineage>
        <taxon>Bacteria</taxon>
        <taxon>Pseudomonadati</taxon>
        <taxon>Bacteroidota</taxon>
        <taxon>Sphingobacteriia</taxon>
        <taxon>Sphingobacteriales</taxon>
        <taxon>Sphingobacteriaceae</taxon>
        <taxon>Pedobacter</taxon>
    </lineage>
</organism>
<feature type="signal peptide" evidence="1">
    <location>
        <begin position="1"/>
        <end position="20"/>
    </location>
</feature>
<proteinExistence type="predicted"/>
<dbReference type="AlphaFoldDB" id="A0A1G6S6H7"/>
<dbReference type="Proteomes" id="UP000199455">
    <property type="component" value="Unassembled WGS sequence"/>
</dbReference>